<dbReference type="InterPro" id="IPR004821">
    <property type="entry name" value="Cyt_trans-like"/>
</dbReference>
<dbReference type="GO" id="GO:0005737">
    <property type="term" value="C:cytoplasm"/>
    <property type="evidence" value="ECO:0007669"/>
    <property type="project" value="UniProtKB-SubCell"/>
</dbReference>
<feature type="binding site" evidence="9">
    <location>
        <begin position="13"/>
        <end position="14"/>
    </location>
    <ligand>
        <name>ATP</name>
        <dbReference type="ChEBI" id="CHEBI:30616"/>
    </ligand>
</feature>
<comment type="function">
    <text evidence="9">Reversibly transfers an adenylyl group from ATP to 4'-phosphopantetheine, yielding dephospho-CoA (dPCoA) and pyrophosphate.</text>
</comment>
<evidence type="ECO:0000256" key="7">
    <source>
        <dbReference type="ARBA" id="ARBA00022993"/>
    </source>
</evidence>
<evidence type="ECO:0000256" key="8">
    <source>
        <dbReference type="ARBA" id="ARBA00029346"/>
    </source>
</evidence>
<evidence type="ECO:0000259" key="10">
    <source>
        <dbReference type="Pfam" id="PF01467"/>
    </source>
</evidence>
<evidence type="ECO:0000313" key="14">
    <source>
        <dbReference type="Proteomes" id="UP000267521"/>
    </source>
</evidence>
<comment type="catalytic activity">
    <reaction evidence="8 9">
        <text>(R)-4'-phosphopantetheine + ATP + H(+) = 3'-dephospho-CoA + diphosphate</text>
        <dbReference type="Rhea" id="RHEA:19801"/>
        <dbReference type="ChEBI" id="CHEBI:15378"/>
        <dbReference type="ChEBI" id="CHEBI:30616"/>
        <dbReference type="ChEBI" id="CHEBI:33019"/>
        <dbReference type="ChEBI" id="CHEBI:57328"/>
        <dbReference type="ChEBI" id="CHEBI:61723"/>
        <dbReference type="EC" id="2.7.7.3"/>
    </reaction>
</comment>
<dbReference type="Proteomes" id="UP000267521">
    <property type="component" value="Unassembled WGS sequence"/>
</dbReference>
<dbReference type="NCBIfam" id="TIGR00125">
    <property type="entry name" value="cyt_tran_rel"/>
    <property type="match status" value="1"/>
</dbReference>
<keyword evidence="7 9" id="KW-0173">Coenzyme A biosynthesis</keyword>
<dbReference type="GO" id="GO:0005524">
    <property type="term" value="F:ATP binding"/>
    <property type="evidence" value="ECO:0007669"/>
    <property type="project" value="UniProtKB-KW"/>
</dbReference>
<keyword evidence="4 9" id="KW-0547">Nucleotide-binding</keyword>
<dbReference type="EMBL" id="RDQM01000012">
    <property type="protein sequence ID" value="RMW96242.1"/>
    <property type="molecule type" value="Genomic_DNA"/>
</dbReference>
<dbReference type="HAMAP" id="MF_00151">
    <property type="entry name" value="PPAT_bact"/>
    <property type="match status" value="1"/>
</dbReference>
<dbReference type="Proteomes" id="UP000267035">
    <property type="component" value="Unassembled WGS sequence"/>
</dbReference>
<proteinExistence type="inferred from homology"/>
<dbReference type="NCBIfam" id="TIGR01510">
    <property type="entry name" value="coaD_prev_kdtB"/>
    <property type="match status" value="1"/>
</dbReference>
<keyword evidence="3 9" id="KW-0548">Nucleotidyltransferase</keyword>
<dbReference type="GO" id="GO:0004595">
    <property type="term" value="F:pantetheine-phosphate adenylyltransferase activity"/>
    <property type="evidence" value="ECO:0007669"/>
    <property type="project" value="UniProtKB-UniRule"/>
</dbReference>
<dbReference type="PANTHER" id="PTHR21342:SF1">
    <property type="entry name" value="PHOSPHOPANTETHEINE ADENYLYLTRANSFERASE"/>
    <property type="match status" value="1"/>
</dbReference>
<comment type="caution">
    <text evidence="12">The sequence shown here is derived from an EMBL/GenBank/DDBJ whole genome shotgun (WGS) entry which is preliminary data.</text>
</comment>
<evidence type="ECO:0000256" key="2">
    <source>
        <dbReference type="ARBA" id="ARBA00022679"/>
    </source>
</evidence>
<reference evidence="13 14" key="1">
    <citation type="submission" date="2018-10" db="EMBL/GenBank/DDBJ databases">
        <title>Comamonadaceae CDC group NO-1 genome sequencing and assembly.</title>
        <authorList>
            <person name="Bernier A.-M."/>
            <person name="Bernard K."/>
        </authorList>
    </citation>
    <scope>NUCLEOTIDE SEQUENCE [LARGE SCALE GENOMIC DNA]</scope>
    <source>
        <strain evidence="12 13">NML161473</strain>
        <strain evidence="11 14">NML970147</strain>
    </source>
</reference>
<dbReference type="InterPro" id="IPR014729">
    <property type="entry name" value="Rossmann-like_a/b/a_fold"/>
</dbReference>
<feature type="binding site" evidence="9">
    <location>
        <position position="91"/>
    </location>
    <ligand>
        <name>substrate</name>
    </ligand>
</feature>
<evidence type="ECO:0000256" key="9">
    <source>
        <dbReference type="HAMAP-Rule" id="MF_00151"/>
    </source>
</evidence>
<dbReference type="PRINTS" id="PR01020">
    <property type="entry name" value="LPSBIOSNTHSS"/>
</dbReference>
<keyword evidence="2 9" id="KW-0808">Transferase</keyword>
<organism evidence="12 13">
    <name type="scientific">Allofranklinella schreckenbergeri</name>
    <dbReference type="NCBI Taxonomy" id="1076744"/>
    <lineage>
        <taxon>Bacteria</taxon>
        <taxon>Pseudomonadati</taxon>
        <taxon>Pseudomonadota</taxon>
        <taxon>Betaproteobacteria</taxon>
        <taxon>Burkholderiales</taxon>
        <taxon>Comamonadaceae</taxon>
        <taxon>Allofranklinella</taxon>
    </lineage>
</organism>
<protein>
    <recommendedName>
        <fullName evidence="9">Phosphopantetheine adenylyltransferase</fullName>
        <ecNumber evidence="9">2.7.7.3</ecNumber>
    </recommendedName>
    <alternativeName>
        <fullName evidence="9">Dephospho-CoA pyrophosphorylase</fullName>
    </alternativeName>
    <alternativeName>
        <fullName evidence="9">Pantetheine-phosphate adenylyltransferase</fullName>
        <shortName evidence="9">PPAT</shortName>
    </alternativeName>
</protein>
<dbReference type="CDD" id="cd02163">
    <property type="entry name" value="PPAT"/>
    <property type="match status" value="1"/>
</dbReference>
<evidence type="ECO:0000256" key="3">
    <source>
        <dbReference type="ARBA" id="ARBA00022695"/>
    </source>
</evidence>
<dbReference type="UniPathway" id="UPA00241">
    <property type="reaction ID" value="UER00355"/>
</dbReference>
<evidence type="ECO:0000256" key="6">
    <source>
        <dbReference type="ARBA" id="ARBA00022842"/>
    </source>
</evidence>
<evidence type="ECO:0000313" key="11">
    <source>
        <dbReference type="EMBL" id="RMW96242.1"/>
    </source>
</evidence>
<gene>
    <name evidence="9" type="primary">coaD</name>
    <name evidence="12" type="ORF">EBQ25_01330</name>
    <name evidence="11" type="ORF">EBQ26_09765</name>
</gene>
<dbReference type="SUPFAM" id="SSF52374">
    <property type="entry name" value="Nucleotidylyl transferase"/>
    <property type="match status" value="1"/>
</dbReference>
<accession>A0A3M6QIH6</accession>
<dbReference type="EMBL" id="RDQL01000001">
    <property type="protein sequence ID" value="RMX02878.1"/>
    <property type="molecule type" value="Genomic_DNA"/>
</dbReference>
<dbReference type="RefSeq" id="WP_122238830.1">
    <property type="nucleotide sequence ID" value="NZ_RDQL01000001.1"/>
</dbReference>
<evidence type="ECO:0000313" key="13">
    <source>
        <dbReference type="Proteomes" id="UP000267035"/>
    </source>
</evidence>
<feature type="binding site" evidence="9">
    <location>
        <begin position="92"/>
        <end position="94"/>
    </location>
    <ligand>
        <name>ATP</name>
        <dbReference type="ChEBI" id="CHEBI:30616"/>
    </ligand>
</feature>
<comment type="subunit">
    <text evidence="9">Homohexamer.</text>
</comment>
<comment type="cofactor">
    <cofactor evidence="9">
        <name>Mg(2+)</name>
        <dbReference type="ChEBI" id="CHEBI:18420"/>
    </cofactor>
</comment>
<accession>A0A3M6PYX0</accession>
<feature type="binding site" evidence="9">
    <location>
        <begin position="127"/>
        <end position="133"/>
    </location>
    <ligand>
        <name>ATP</name>
        <dbReference type="ChEBI" id="CHEBI:30616"/>
    </ligand>
</feature>
<keyword evidence="6 9" id="KW-0460">Magnesium</keyword>
<evidence type="ECO:0000313" key="12">
    <source>
        <dbReference type="EMBL" id="RMX02878.1"/>
    </source>
</evidence>
<dbReference type="InterPro" id="IPR001980">
    <property type="entry name" value="PPAT"/>
</dbReference>
<keyword evidence="5 9" id="KW-0067">ATP-binding</keyword>
<feature type="binding site" evidence="9">
    <location>
        <position position="45"/>
    </location>
    <ligand>
        <name>substrate</name>
    </ligand>
</feature>
<sequence>MPSAATLAVFPGTFDPITRGHEEMIRRAARMFDRFIVAVAAGHHKKTLFTLAERMEMARQVLADVPHLSVHSFDGLMCDFMRQQGAHVMVRGVRGVMDFDYEVQLAGMNRKLMPEAETIFMTPSEQYQYVSSTYVREIATLGGEVASFVAPLVYERLCARVAERAAQA</sequence>
<feature type="domain" description="Cytidyltransferase-like" evidence="10">
    <location>
        <begin position="9"/>
        <end position="137"/>
    </location>
</feature>
<comment type="similarity">
    <text evidence="9">Belongs to the bacterial CoaD family.</text>
</comment>
<feature type="binding site" evidence="9">
    <location>
        <position position="13"/>
    </location>
    <ligand>
        <name>substrate</name>
    </ligand>
</feature>
<evidence type="ECO:0000256" key="4">
    <source>
        <dbReference type="ARBA" id="ARBA00022741"/>
    </source>
</evidence>
<dbReference type="Gene3D" id="3.40.50.620">
    <property type="entry name" value="HUPs"/>
    <property type="match status" value="1"/>
</dbReference>
<feature type="binding site" evidence="9">
    <location>
        <position position="102"/>
    </location>
    <ligand>
        <name>ATP</name>
        <dbReference type="ChEBI" id="CHEBI:30616"/>
    </ligand>
</feature>
<dbReference type="Pfam" id="PF01467">
    <property type="entry name" value="CTP_transf_like"/>
    <property type="match status" value="1"/>
</dbReference>
<keyword evidence="13" id="KW-1185">Reference proteome</keyword>
<feature type="binding site" evidence="9">
    <location>
        <position position="77"/>
    </location>
    <ligand>
        <name>substrate</name>
    </ligand>
</feature>
<feature type="site" description="Transition state stabilizer" evidence="9">
    <location>
        <position position="21"/>
    </location>
</feature>
<evidence type="ECO:0000256" key="5">
    <source>
        <dbReference type="ARBA" id="ARBA00022840"/>
    </source>
</evidence>
<comment type="pathway">
    <text evidence="9">Cofactor biosynthesis; coenzyme A biosynthesis; CoA from (R)-pantothenate: step 4/5.</text>
</comment>
<comment type="subcellular location">
    <subcellularLocation>
        <location evidence="9">Cytoplasm</location>
    </subcellularLocation>
</comment>
<dbReference type="PANTHER" id="PTHR21342">
    <property type="entry name" value="PHOSPHOPANTETHEINE ADENYLYLTRANSFERASE"/>
    <property type="match status" value="1"/>
</dbReference>
<feature type="binding site" evidence="9">
    <location>
        <position position="21"/>
    </location>
    <ligand>
        <name>ATP</name>
        <dbReference type="ChEBI" id="CHEBI:30616"/>
    </ligand>
</feature>
<dbReference type="AlphaFoldDB" id="A0A3M6QIH6"/>
<dbReference type="GO" id="GO:0015937">
    <property type="term" value="P:coenzyme A biosynthetic process"/>
    <property type="evidence" value="ECO:0007669"/>
    <property type="project" value="UniProtKB-UniRule"/>
</dbReference>
<evidence type="ECO:0000256" key="1">
    <source>
        <dbReference type="ARBA" id="ARBA00022490"/>
    </source>
</evidence>
<dbReference type="EC" id="2.7.7.3" evidence="9"/>
<keyword evidence="1 9" id="KW-0963">Cytoplasm</keyword>
<name>A0A3M6QIH6_9BURK</name>